<name>A0A6A5VJM0_9PLEO</name>
<evidence type="ECO:0000313" key="1">
    <source>
        <dbReference type="EMBL" id="KAF1977421.1"/>
    </source>
</evidence>
<reference evidence="1" key="1">
    <citation type="journal article" date="2020" name="Stud. Mycol.">
        <title>101 Dothideomycetes genomes: a test case for predicting lifestyles and emergence of pathogens.</title>
        <authorList>
            <person name="Haridas S."/>
            <person name="Albert R."/>
            <person name="Binder M."/>
            <person name="Bloem J."/>
            <person name="Labutti K."/>
            <person name="Salamov A."/>
            <person name="Andreopoulos B."/>
            <person name="Baker S."/>
            <person name="Barry K."/>
            <person name="Bills G."/>
            <person name="Bluhm B."/>
            <person name="Cannon C."/>
            <person name="Castanera R."/>
            <person name="Culley D."/>
            <person name="Daum C."/>
            <person name="Ezra D."/>
            <person name="Gonzalez J."/>
            <person name="Henrissat B."/>
            <person name="Kuo A."/>
            <person name="Liang C."/>
            <person name="Lipzen A."/>
            <person name="Lutzoni F."/>
            <person name="Magnuson J."/>
            <person name="Mondo S."/>
            <person name="Nolan M."/>
            <person name="Ohm R."/>
            <person name="Pangilinan J."/>
            <person name="Park H.-J."/>
            <person name="Ramirez L."/>
            <person name="Alfaro M."/>
            <person name="Sun H."/>
            <person name="Tritt A."/>
            <person name="Yoshinaga Y."/>
            <person name="Zwiers L.-H."/>
            <person name="Turgeon B."/>
            <person name="Goodwin S."/>
            <person name="Spatafora J."/>
            <person name="Crous P."/>
            <person name="Grigoriev I."/>
        </authorList>
    </citation>
    <scope>NUCLEOTIDE SEQUENCE</scope>
    <source>
        <strain evidence="1">CBS 107.79</strain>
    </source>
</reference>
<dbReference type="EMBL" id="ML976663">
    <property type="protein sequence ID" value="KAF1977421.1"/>
    <property type="molecule type" value="Genomic_DNA"/>
</dbReference>
<dbReference type="Proteomes" id="UP000800036">
    <property type="component" value="Unassembled WGS sequence"/>
</dbReference>
<dbReference type="OrthoDB" id="194358at2759"/>
<dbReference type="Gene3D" id="1.25.40.20">
    <property type="entry name" value="Ankyrin repeat-containing domain"/>
    <property type="match status" value="1"/>
</dbReference>
<sequence length="249" mass="27922">MDLIEKLISPTFPRVGQNWLRIAVPQFGTLSNPWKIPLGFAAGAIALHGATEVLRFVLDKGVQIDVRSLRGLTPFKIAQSSKLQNKECLELLIRHGLGGTPQMKQRWLVTISGCHTTGEALDAFVSVVMKDPSLFDFPLLDHIIQSGNLGLLKALATRGFDFSPFQGFQSPLITAFMHQKLPIVEYLVSELRVKLEDPYVRYTLEVLLLRLHTAVGNAQALCTFSLLKTCQIMFEDDLDTRMQPRMFRA</sequence>
<dbReference type="SUPFAM" id="SSF48403">
    <property type="entry name" value="Ankyrin repeat"/>
    <property type="match status" value="1"/>
</dbReference>
<gene>
    <name evidence="1" type="ORF">BU23DRAFT_295950</name>
</gene>
<proteinExistence type="predicted"/>
<organism evidence="1 2">
    <name type="scientific">Bimuria novae-zelandiae CBS 107.79</name>
    <dbReference type="NCBI Taxonomy" id="1447943"/>
    <lineage>
        <taxon>Eukaryota</taxon>
        <taxon>Fungi</taxon>
        <taxon>Dikarya</taxon>
        <taxon>Ascomycota</taxon>
        <taxon>Pezizomycotina</taxon>
        <taxon>Dothideomycetes</taxon>
        <taxon>Pleosporomycetidae</taxon>
        <taxon>Pleosporales</taxon>
        <taxon>Massarineae</taxon>
        <taxon>Didymosphaeriaceae</taxon>
        <taxon>Bimuria</taxon>
    </lineage>
</organism>
<dbReference type="InterPro" id="IPR036770">
    <property type="entry name" value="Ankyrin_rpt-contain_sf"/>
</dbReference>
<keyword evidence="2" id="KW-1185">Reference proteome</keyword>
<evidence type="ECO:0000313" key="2">
    <source>
        <dbReference type="Proteomes" id="UP000800036"/>
    </source>
</evidence>
<accession>A0A6A5VJM0</accession>
<protein>
    <submittedName>
        <fullName evidence="1">Uncharacterized protein</fullName>
    </submittedName>
</protein>
<dbReference type="AlphaFoldDB" id="A0A6A5VJM0"/>